<evidence type="ECO:0000256" key="11">
    <source>
        <dbReference type="SAM" id="SignalP"/>
    </source>
</evidence>
<dbReference type="KEGG" id="ccin:107264789"/>
<reference evidence="14" key="1">
    <citation type="submission" date="2025-08" db="UniProtKB">
        <authorList>
            <consortium name="RefSeq"/>
        </authorList>
    </citation>
    <scope>IDENTIFICATION</scope>
</reference>
<protein>
    <recommendedName>
        <fullName evidence="3">Nicastrin</fullName>
    </recommendedName>
</protein>
<keyword evidence="6" id="KW-0914">Notch signaling pathway</keyword>
<evidence type="ECO:0000313" key="13">
    <source>
        <dbReference type="Proteomes" id="UP000694920"/>
    </source>
</evidence>
<dbReference type="Pfam" id="PF05450">
    <property type="entry name" value="Nicastrin"/>
    <property type="match status" value="1"/>
</dbReference>
<evidence type="ECO:0000259" key="12">
    <source>
        <dbReference type="Pfam" id="PF18266"/>
    </source>
</evidence>
<evidence type="ECO:0000256" key="4">
    <source>
        <dbReference type="ARBA" id="ARBA00022692"/>
    </source>
</evidence>
<evidence type="ECO:0000256" key="6">
    <source>
        <dbReference type="ARBA" id="ARBA00022976"/>
    </source>
</evidence>
<feature type="domain" description="Nicastrin small lobe" evidence="12">
    <location>
        <begin position="37"/>
        <end position="203"/>
    </location>
</feature>
<feature type="signal peptide" evidence="11">
    <location>
        <begin position="1"/>
        <end position="21"/>
    </location>
</feature>
<dbReference type="Proteomes" id="UP000694920">
    <property type="component" value="Unplaced"/>
</dbReference>
<dbReference type="InterPro" id="IPR008710">
    <property type="entry name" value="Nicastrin"/>
</dbReference>
<proteinExistence type="inferred from homology"/>
<keyword evidence="5 11" id="KW-0732">Signal</keyword>
<dbReference type="GO" id="GO:0007220">
    <property type="term" value="P:Notch receptor processing"/>
    <property type="evidence" value="ECO:0007669"/>
    <property type="project" value="TreeGrafter"/>
</dbReference>
<dbReference type="GO" id="GO:0016485">
    <property type="term" value="P:protein processing"/>
    <property type="evidence" value="ECO:0007669"/>
    <property type="project" value="InterPro"/>
</dbReference>
<accession>A0AAJ7FF97</accession>
<dbReference type="Gene3D" id="3.40.630.10">
    <property type="entry name" value="Zn peptidases"/>
    <property type="match status" value="1"/>
</dbReference>
<keyword evidence="4 10" id="KW-0812">Transmembrane</keyword>
<evidence type="ECO:0000256" key="5">
    <source>
        <dbReference type="ARBA" id="ARBA00022729"/>
    </source>
</evidence>
<dbReference type="RefSeq" id="XP_015588917.1">
    <property type="nucleotide sequence ID" value="XM_015733431.2"/>
</dbReference>
<dbReference type="GO" id="GO:0005886">
    <property type="term" value="C:plasma membrane"/>
    <property type="evidence" value="ECO:0007669"/>
    <property type="project" value="TreeGrafter"/>
</dbReference>
<name>A0AAJ7FF97_CEPCN</name>
<gene>
    <name evidence="14" type="primary">LOC107264789</name>
</gene>
<evidence type="ECO:0000256" key="7">
    <source>
        <dbReference type="ARBA" id="ARBA00022989"/>
    </source>
</evidence>
<evidence type="ECO:0000256" key="8">
    <source>
        <dbReference type="ARBA" id="ARBA00023136"/>
    </source>
</evidence>
<keyword evidence="9" id="KW-0325">Glycoprotein</keyword>
<evidence type="ECO:0000313" key="14">
    <source>
        <dbReference type="RefSeq" id="XP_015588917.1"/>
    </source>
</evidence>
<organism evidence="13 14">
    <name type="scientific">Cephus cinctus</name>
    <name type="common">Wheat stem sawfly</name>
    <dbReference type="NCBI Taxonomy" id="211228"/>
    <lineage>
        <taxon>Eukaryota</taxon>
        <taxon>Metazoa</taxon>
        <taxon>Ecdysozoa</taxon>
        <taxon>Arthropoda</taxon>
        <taxon>Hexapoda</taxon>
        <taxon>Insecta</taxon>
        <taxon>Pterygota</taxon>
        <taxon>Neoptera</taxon>
        <taxon>Endopterygota</taxon>
        <taxon>Hymenoptera</taxon>
        <taxon>Cephoidea</taxon>
        <taxon>Cephidae</taxon>
        <taxon>Cephus</taxon>
    </lineage>
</organism>
<dbReference type="PANTHER" id="PTHR21092:SF0">
    <property type="entry name" value="NICASTRIN"/>
    <property type="match status" value="1"/>
</dbReference>
<dbReference type="SUPFAM" id="SSF53187">
    <property type="entry name" value="Zn-dependent exopeptidases"/>
    <property type="match status" value="1"/>
</dbReference>
<dbReference type="CTD" id="42964"/>
<feature type="transmembrane region" description="Helical" evidence="10">
    <location>
        <begin position="606"/>
        <end position="625"/>
    </location>
</feature>
<evidence type="ECO:0000256" key="1">
    <source>
        <dbReference type="ARBA" id="ARBA00004479"/>
    </source>
</evidence>
<evidence type="ECO:0000256" key="10">
    <source>
        <dbReference type="SAM" id="Phobius"/>
    </source>
</evidence>
<dbReference type="GeneID" id="107264789"/>
<dbReference type="PANTHER" id="PTHR21092">
    <property type="entry name" value="NICASTRIN"/>
    <property type="match status" value="1"/>
</dbReference>
<keyword evidence="7 10" id="KW-1133">Transmembrane helix</keyword>
<sequence length="655" mass="72286">MAQLLDWRFLLLFIAINAVSSKRIKDMIYMPVDGVTACFRRHNGSHQFGCSSPRAGSVGVIQLVDSDSDIKWLQENATAGPYAAVLPFSMFTRDVLIRLRNTNNVNGILLTRNTTIERPSHYSPADTCPNRYSGYKQCDNEKPWNPVGSSLLLEDWPFPIFYLLNDTQLEDIKKCYWTHNAHDLEGQSKRSLCALELKAFMFAAVDSEACIRRSNPRLTFNPSQFCDPLGDRNIHWAVAPITDDLESVILVTAKLDSSSLFNDLSPGAGGAVTGFVTLLATAYYLNTLNATINKTNVVFSLLNGEDFDYIGSSRFVYDLKGGNFNSLGGKTLLFDQISSVIELSQLGRGPLYLHASNYEDNQILTQLQAALSATILKDSVPPASVQSFLKANSNLSATVISNYKEEFIYRYYQGILDDGESIGYKRNDSSTLASHLAKVAINLGNILYQNITSSPPRSTDEIIVEELIAEILTCYLDSAKCDLFRAASAPGVKLPSNTLPLYVGVNRSPVPAVSLTWQLFALLTGEKLPQLNSTVCHDKRLAWMAGINFTGICISSSVNYSMAVSPAFIIEGYDMKSGVYSTWTESVWQYLSVRMFLKPSAAVERLSMIVGCVVASISFVVVWFINSRADILFGTSVLSSVGTSIARDTPRTTYQ</sequence>
<dbReference type="InterPro" id="IPR041084">
    <property type="entry name" value="Ncstrn_small"/>
</dbReference>
<keyword evidence="8 10" id="KW-0472">Membrane</keyword>
<evidence type="ECO:0000256" key="9">
    <source>
        <dbReference type="ARBA" id="ARBA00023180"/>
    </source>
</evidence>
<feature type="chain" id="PRO_5042497075" description="Nicastrin" evidence="11">
    <location>
        <begin position="22"/>
        <end position="655"/>
    </location>
</feature>
<keyword evidence="13" id="KW-1185">Reference proteome</keyword>
<dbReference type="Pfam" id="PF18266">
    <property type="entry name" value="Ncstrn_small"/>
    <property type="match status" value="1"/>
</dbReference>
<evidence type="ECO:0000256" key="2">
    <source>
        <dbReference type="ARBA" id="ARBA00007717"/>
    </source>
</evidence>
<evidence type="ECO:0000256" key="3">
    <source>
        <dbReference type="ARBA" id="ARBA00015303"/>
    </source>
</evidence>
<dbReference type="GO" id="GO:0007219">
    <property type="term" value="P:Notch signaling pathway"/>
    <property type="evidence" value="ECO:0007669"/>
    <property type="project" value="UniProtKB-KW"/>
</dbReference>
<comment type="similarity">
    <text evidence="2">Belongs to the nicastrin family.</text>
</comment>
<dbReference type="AlphaFoldDB" id="A0AAJ7FF97"/>
<comment type="subcellular location">
    <subcellularLocation>
        <location evidence="1">Membrane</location>
        <topology evidence="1">Single-pass type I membrane protein</topology>
    </subcellularLocation>
</comment>